<sequence length="248" mass="26427">MGTAAARAVLAREARTELAALGARGQRLQLVDREPWRLGNLPAGRAREASVLMLFGPRDGAGIGVSDGARAAAPVAETDVLILVRAATLRQHAGQPAFPGGRVDPEDRAAQDPAVEAALREAVEETGVDRAGIDVLGRLASVPLPVSGHVVTPVLGWWREPSPVQVVDDAESSLVVRVPVRDLLDPSHRHLATVTRGPATHHTPAFTVPVGAESVTIWGFTGILLDRLLHRLGWELPWDATRRIPAPR</sequence>
<keyword evidence="4" id="KW-0378">Hydrolase</keyword>
<comment type="cofactor">
    <cofactor evidence="2">
        <name>Mg(2+)</name>
        <dbReference type="ChEBI" id="CHEBI:18420"/>
    </cofactor>
</comment>
<evidence type="ECO:0000313" key="8">
    <source>
        <dbReference type="EMBL" id="OAX52352.1"/>
    </source>
</evidence>
<keyword evidence="5" id="KW-0460">Magnesium</keyword>
<dbReference type="InterPro" id="IPR000086">
    <property type="entry name" value="NUDIX_hydrolase_dom"/>
</dbReference>
<dbReference type="EMBL" id="LJBJ02000005">
    <property type="protein sequence ID" value="OAX52352.1"/>
    <property type="molecule type" value="Genomic_DNA"/>
</dbReference>
<evidence type="ECO:0000256" key="1">
    <source>
        <dbReference type="ARBA" id="ARBA00001936"/>
    </source>
</evidence>
<feature type="domain" description="Nudix hydrolase" evidence="7">
    <location>
        <begin position="56"/>
        <end position="200"/>
    </location>
</feature>
<keyword evidence="3" id="KW-0479">Metal-binding</keyword>
<proteinExistence type="predicted"/>
<dbReference type="SUPFAM" id="SSF55811">
    <property type="entry name" value="Nudix"/>
    <property type="match status" value="1"/>
</dbReference>
<evidence type="ECO:0000313" key="9">
    <source>
        <dbReference type="Proteomes" id="UP000053171"/>
    </source>
</evidence>
<keyword evidence="6" id="KW-0464">Manganese</keyword>
<dbReference type="InterPro" id="IPR045121">
    <property type="entry name" value="CoAse"/>
</dbReference>
<dbReference type="AlphaFoldDB" id="A0A199NTW6"/>
<comment type="caution">
    <text evidence="8">The sequence shown here is derived from an EMBL/GenBank/DDBJ whole genome shotgun (WGS) entry which is preliminary data.</text>
</comment>
<name>A0A199NTW6_9MICC</name>
<evidence type="ECO:0000256" key="6">
    <source>
        <dbReference type="ARBA" id="ARBA00023211"/>
    </source>
</evidence>
<dbReference type="Gene3D" id="3.90.79.10">
    <property type="entry name" value="Nucleoside Triphosphate Pyrophosphohydrolase"/>
    <property type="match status" value="1"/>
</dbReference>
<dbReference type="CDD" id="cd03426">
    <property type="entry name" value="NUDIX_CoAse_Nudt7"/>
    <property type="match status" value="1"/>
</dbReference>
<dbReference type="GO" id="GO:0010945">
    <property type="term" value="F:coenzyme A diphosphatase activity"/>
    <property type="evidence" value="ECO:0007669"/>
    <property type="project" value="InterPro"/>
</dbReference>
<dbReference type="PROSITE" id="PS51462">
    <property type="entry name" value="NUDIX"/>
    <property type="match status" value="1"/>
</dbReference>
<evidence type="ECO:0000259" key="7">
    <source>
        <dbReference type="PROSITE" id="PS51462"/>
    </source>
</evidence>
<evidence type="ECO:0000256" key="2">
    <source>
        <dbReference type="ARBA" id="ARBA00001946"/>
    </source>
</evidence>
<dbReference type="PANTHER" id="PTHR12992:SF11">
    <property type="entry name" value="MITOCHONDRIAL COENZYME A DIPHOSPHATASE NUDT8"/>
    <property type="match status" value="1"/>
</dbReference>
<reference evidence="8" key="1">
    <citation type="submission" date="2016-06" db="EMBL/GenBank/DDBJ databases">
        <title>Identification of putative biosynthetic pathways for the production of bioactive secondary metabolites by the marine actinomycete Kocuria kristinae RUTW2-3.</title>
        <authorList>
            <person name="Waterworth S.C."/>
            <person name="Walmsley T.A."/>
            <person name="Matongo T."/>
            <person name="Davies-Coleman M.T."/>
            <person name="Dorrington R.A."/>
        </authorList>
    </citation>
    <scope>NUCLEOTIDE SEQUENCE [LARGE SCALE GENOMIC DNA]</scope>
    <source>
        <strain evidence="8">RUTW2-3</strain>
    </source>
</reference>
<comment type="cofactor">
    <cofactor evidence="1">
        <name>Mn(2+)</name>
        <dbReference type="ChEBI" id="CHEBI:29035"/>
    </cofactor>
</comment>
<protein>
    <recommendedName>
        <fullName evidence="7">Nudix hydrolase domain-containing protein</fullName>
    </recommendedName>
</protein>
<evidence type="ECO:0000256" key="3">
    <source>
        <dbReference type="ARBA" id="ARBA00022723"/>
    </source>
</evidence>
<evidence type="ECO:0000256" key="4">
    <source>
        <dbReference type="ARBA" id="ARBA00022801"/>
    </source>
</evidence>
<dbReference type="PANTHER" id="PTHR12992">
    <property type="entry name" value="NUDIX HYDROLASE"/>
    <property type="match status" value="1"/>
</dbReference>
<evidence type="ECO:0000256" key="5">
    <source>
        <dbReference type="ARBA" id="ARBA00022842"/>
    </source>
</evidence>
<keyword evidence="9" id="KW-1185">Reference proteome</keyword>
<accession>A0A199NTW6</accession>
<organism evidence="8 9">
    <name type="scientific">Rothia kristinae</name>
    <dbReference type="NCBI Taxonomy" id="37923"/>
    <lineage>
        <taxon>Bacteria</taxon>
        <taxon>Bacillati</taxon>
        <taxon>Actinomycetota</taxon>
        <taxon>Actinomycetes</taxon>
        <taxon>Micrococcales</taxon>
        <taxon>Micrococcaceae</taxon>
        <taxon>Rothia</taxon>
    </lineage>
</organism>
<dbReference type="Proteomes" id="UP000053171">
    <property type="component" value="Unassembled WGS sequence"/>
</dbReference>
<dbReference type="GO" id="GO:0046872">
    <property type="term" value="F:metal ion binding"/>
    <property type="evidence" value="ECO:0007669"/>
    <property type="project" value="UniProtKB-KW"/>
</dbReference>
<dbReference type="InterPro" id="IPR015797">
    <property type="entry name" value="NUDIX_hydrolase-like_dom_sf"/>
</dbReference>
<dbReference type="Pfam" id="PF00293">
    <property type="entry name" value="NUDIX"/>
    <property type="match status" value="1"/>
</dbReference>
<gene>
    <name evidence="8" type="ORF">AN277_0203865</name>
</gene>